<accession>A0A3E0TUX9</accession>
<comment type="subcellular location">
    <subcellularLocation>
        <location evidence="1">Cell membrane</location>
        <topology evidence="1">Multi-pass membrane protein</topology>
    </subcellularLocation>
</comment>
<comment type="similarity">
    <text evidence="2">Belongs to the VirD4/TraG family.</text>
</comment>
<evidence type="ECO:0000256" key="5">
    <source>
        <dbReference type="ARBA" id="ARBA00022989"/>
    </source>
</evidence>
<dbReference type="OrthoDB" id="6302031at2"/>
<dbReference type="PANTHER" id="PTHR37937">
    <property type="entry name" value="CONJUGATIVE TRANSFER: DNA TRANSPORT"/>
    <property type="match status" value="1"/>
</dbReference>
<evidence type="ECO:0000256" key="2">
    <source>
        <dbReference type="ARBA" id="ARBA00008806"/>
    </source>
</evidence>
<evidence type="ECO:0000313" key="7">
    <source>
        <dbReference type="EMBL" id="REL28398.1"/>
    </source>
</evidence>
<dbReference type="InterPro" id="IPR003688">
    <property type="entry name" value="TraG/VirD4"/>
</dbReference>
<evidence type="ECO:0000256" key="4">
    <source>
        <dbReference type="ARBA" id="ARBA00022692"/>
    </source>
</evidence>
<keyword evidence="5" id="KW-1133">Transmembrane helix</keyword>
<dbReference type="EMBL" id="QUOU01000001">
    <property type="protein sequence ID" value="REL28398.1"/>
    <property type="molecule type" value="Genomic_DNA"/>
</dbReference>
<comment type="caution">
    <text evidence="7">The sequence shown here is derived from an EMBL/GenBank/DDBJ whole genome shotgun (WGS) entry which is preliminary data.</text>
</comment>
<keyword evidence="6" id="KW-0472">Membrane</keyword>
<dbReference type="SUPFAM" id="SSF52540">
    <property type="entry name" value="P-loop containing nucleoside triphosphate hydrolases"/>
    <property type="match status" value="1"/>
</dbReference>
<dbReference type="CDD" id="cd01127">
    <property type="entry name" value="TrwB_TraG_TraD_VirD4"/>
    <property type="match status" value="2"/>
</dbReference>
<proteinExistence type="inferred from homology"/>
<dbReference type="AlphaFoldDB" id="A0A3E0TUX9"/>
<name>A0A3E0TUX9_9GAMM</name>
<dbReference type="InterPro" id="IPR051539">
    <property type="entry name" value="T4SS-coupling_protein"/>
</dbReference>
<evidence type="ECO:0000256" key="3">
    <source>
        <dbReference type="ARBA" id="ARBA00022475"/>
    </source>
</evidence>
<evidence type="ECO:0000256" key="1">
    <source>
        <dbReference type="ARBA" id="ARBA00004651"/>
    </source>
</evidence>
<protein>
    <submittedName>
        <fullName evidence="7">Recombinase</fullName>
    </submittedName>
</protein>
<dbReference type="InterPro" id="IPR027417">
    <property type="entry name" value="P-loop_NTPase"/>
</dbReference>
<keyword evidence="3" id="KW-1003">Cell membrane</keyword>
<sequence length="486" mass="55065">MSKILKDTFSSIFKIGSYFAKKKLLSRESGARLANNKELSSIFSRSNKGLLINGNDQRISLTDSYEHLAVIAKPGSGKTTAFIVPNVLELGSKDCSMIINDPSGEIFQLTSGYLEKQGYRVQILNPESLEQSARFNPFAGLTAQDTMEIEQICTSIIMTKYGADKEPIWNEGAISILEVLAKCLSYSQTQELNLVELNSLITLFGSDGRAIEDWVAENSINPQDYNDRTLWQSWLGIISSNEKMLSSYVTICKTALKQLSNPNIQKLLCSDTLNLQEIRKQKTVIYLNFSEAKQGYYQFIIDLFYIRLISTLMQKKPTANELDIFGLLDEFGNSYIHEFNISINNLRKYRVSLSLIFQGISQLSQKYGEQTAKAIKSGIGSYLIYRGGDLDTNSEFSQILGNKFIHQKESFGNIVESRQEQQLLAPDQIRMLQDNEAIYISKNYPAAILNCTKYFEHGRYRRLTKNKPACSTTNKFTLNFDSKLRI</sequence>
<keyword evidence="4" id="KW-0812">Transmembrane</keyword>
<dbReference type="Gene3D" id="3.40.50.300">
    <property type="entry name" value="P-loop containing nucleotide triphosphate hydrolases"/>
    <property type="match status" value="2"/>
</dbReference>
<dbReference type="Proteomes" id="UP000256478">
    <property type="component" value="Unassembled WGS sequence"/>
</dbReference>
<dbReference type="Pfam" id="PF02534">
    <property type="entry name" value="T4SS-DNA_transf"/>
    <property type="match status" value="1"/>
</dbReference>
<reference evidence="7 8" key="1">
    <citation type="submission" date="2018-08" db="EMBL/GenBank/DDBJ databases">
        <title>Thalassotalea euphylliae genome.</title>
        <authorList>
            <person name="Summers S."/>
            <person name="Rice S.A."/>
            <person name="Freckelton M.L."/>
            <person name="Nedved B.T."/>
            <person name="Hadfield M.G."/>
        </authorList>
    </citation>
    <scope>NUCLEOTIDE SEQUENCE [LARGE SCALE GENOMIC DNA]</scope>
    <source>
        <strain evidence="7 8">H1</strain>
    </source>
</reference>
<organism evidence="7 8">
    <name type="scientific">Thalassotalea euphylliae</name>
    <dbReference type="NCBI Taxonomy" id="1655234"/>
    <lineage>
        <taxon>Bacteria</taxon>
        <taxon>Pseudomonadati</taxon>
        <taxon>Pseudomonadota</taxon>
        <taxon>Gammaproteobacteria</taxon>
        <taxon>Alteromonadales</taxon>
        <taxon>Colwelliaceae</taxon>
        <taxon>Thalassotalea</taxon>
    </lineage>
</organism>
<dbReference type="PANTHER" id="PTHR37937:SF1">
    <property type="entry name" value="CONJUGATIVE TRANSFER: DNA TRANSPORT"/>
    <property type="match status" value="1"/>
</dbReference>
<evidence type="ECO:0000313" key="8">
    <source>
        <dbReference type="Proteomes" id="UP000256478"/>
    </source>
</evidence>
<gene>
    <name evidence="7" type="ORF">DXX93_18740</name>
</gene>
<evidence type="ECO:0000256" key="6">
    <source>
        <dbReference type="ARBA" id="ARBA00023136"/>
    </source>
</evidence>
<dbReference type="GO" id="GO:0005886">
    <property type="term" value="C:plasma membrane"/>
    <property type="evidence" value="ECO:0007669"/>
    <property type="project" value="UniProtKB-SubCell"/>
</dbReference>
<dbReference type="RefSeq" id="WP_116009434.1">
    <property type="nucleotide sequence ID" value="NZ_QUOU01000001.1"/>
</dbReference>